<keyword evidence="1" id="KW-0812">Transmembrane</keyword>
<sequence length="183" mass="19277">MPKSLKASSSIAKSPRKQQSGFTLIEVMIAVLILLVGLLGVAGIQLISFHNNQGAYLRSQATFIASDFLDRIRSNPAGQQANAYDSVTVNSGSAVTTPACLSSTSGCSGADLADSDIADLAGHFALNPPTLPNGSATVQRVNTGGFDEYIVTVFWSEKDWSGNGSQDARATATRQVQLRTIVR</sequence>
<proteinExistence type="predicted"/>
<dbReference type="NCBIfam" id="TIGR02523">
    <property type="entry name" value="type_IV_pilV"/>
    <property type="match status" value="1"/>
</dbReference>
<dbReference type="Pfam" id="PF07963">
    <property type="entry name" value="N_methyl"/>
    <property type="match status" value="1"/>
</dbReference>
<feature type="domain" description="Type IV pilin Tt1218-like" evidence="2">
    <location>
        <begin position="44"/>
        <end position="117"/>
    </location>
</feature>
<dbReference type="AlphaFoldDB" id="A0A919CLX4"/>
<dbReference type="EMBL" id="BMYM01000003">
    <property type="protein sequence ID" value="GHD37806.1"/>
    <property type="molecule type" value="Genomic_DNA"/>
</dbReference>
<dbReference type="InterPro" id="IPR013362">
    <property type="entry name" value="Pilus_4_PilV"/>
</dbReference>
<keyword evidence="4" id="KW-1185">Reference proteome</keyword>
<dbReference type="InterPro" id="IPR012902">
    <property type="entry name" value="N_methyl_site"/>
</dbReference>
<organism evidence="3 4">
    <name type="scientific">Parahalioglobus pacificus</name>
    <dbReference type="NCBI Taxonomy" id="930806"/>
    <lineage>
        <taxon>Bacteria</taxon>
        <taxon>Pseudomonadati</taxon>
        <taxon>Pseudomonadota</taxon>
        <taxon>Gammaproteobacteria</taxon>
        <taxon>Cellvibrionales</taxon>
        <taxon>Halieaceae</taxon>
        <taxon>Parahalioglobus</taxon>
    </lineage>
</organism>
<accession>A0A919CLX4</accession>
<comment type="caution">
    <text evidence="3">The sequence shown here is derived from an EMBL/GenBank/DDBJ whole genome shotgun (WGS) entry which is preliminary data.</text>
</comment>
<evidence type="ECO:0000313" key="3">
    <source>
        <dbReference type="EMBL" id="GHD37806.1"/>
    </source>
</evidence>
<dbReference type="RefSeq" id="WP_189478381.1">
    <property type="nucleotide sequence ID" value="NZ_BMYM01000003.1"/>
</dbReference>
<feature type="transmembrane region" description="Helical" evidence="1">
    <location>
        <begin position="21"/>
        <end position="44"/>
    </location>
</feature>
<reference evidence="3" key="1">
    <citation type="journal article" date="2014" name="Int. J. Syst. Evol. Microbiol.">
        <title>Complete genome sequence of Corynebacterium casei LMG S-19264T (=DSM 44701T), isolated from a smear-ripened cheese.</title>
        <authorList>
            <consortium name="US DOE Joint Genome Institute (JGI-PGF)"/>
            <person name="Walter F."/>
            <person name="Albersmeier A."/>
            <person name="Kalinowski J."/>
            <person name="Ruckert C."/>
        </authorList>
    </citation>
    <scope>NUCLEOTIDE SEQUENCE</scope>
    <source>
        <strain evidence="3">KCTC 23430</strain>
    </source>
</reference>
<dbReference type="PROSITE" id="PS00409">
    <property type="entry name" value="PROKAR_NTER_METHYL"/>
    <property type="match status" value="1"/>
</dbReference>
<protein>
    <recommendedName>
        <fullName evidence="2">Type IV pilin Tt1218-like domain-containing protein</fullName>
    </recommendedName>
</protein>
<gene>
    <name evidence="3" type="ORF">GCM10007053_27310</name>
</gene>
<evidence type="ECO:0000259" key="2">
    <source>
        <dbReference type="Pfam" id="PF22150"/>
    </source>
</evidence>
<keyword evidence="1" id="KW-0472">Membrane</keyword>
<dbReference type="NCBIfam" id="TIGR02532">
    <property type="entry name" value="IV_pilin_GFxxxE"/>
    <property type="match status" value="1"/>
</dbReference>
<dbReference type="Proteomes" id="UP000644693">
    <property type="component" value="Unassembled WGS sequence"/>
</dbReference>
<keyword evidence="1" id="KW-1133">Transmembrane helix</keyword>
<dbReference type="InterPro" id="IPR054402">
    <property type="entry name" value="Tt1218-like_dom"/>
</dbReference>
<name>A0A919CLX4_9GAMM</name>
<dbReference type="Pfam" id="PF22150">
    <property type="entry name" value="Tt1218-like"/>
    <property type="match status" value="1"/>
</dbReference>
<reference evidence="3" key="2">
    <citation type="submission" date="2020-09" db="EMBL/GenBank/DDBJ databases">
        <authorList>
            <person name="Sun Q."/>
            <person name="Kim S."/>
        </authorList>
    </citation>
    <scope>NUCLEOTIDE SEQUENCE</scope>
    <source>
        <strain evidence="3">KCTC 23430</strain>
    </source>
</reference>
<evidence type="ECO:0000256" key="1">
    <source>
        <dbReference type="SAM" id="Phobius"/>
    </source>
</evidence>
<evidence type="ECO:0000313" key="4">
    <source>
        <dbReference type="Proteomes" id="UP000644693"/>
    </source>
</evidence>